<dbReference type="PROSITE" id="PS00153">
    <property type="entry name" value="ATPASE_GAMMA"/>
    <property type="match status" value="1"/>
</dbReference>
<dbReference type="InterPro" id="IPR035968">
    <property type="entry name" value="ATP_synth_F1_ATPase_gsu"/>
</dbReference>
<protein>
    <recommendedName>
        <fullName evidence="12">ATP synthase gamma chain</fullName>
    </recommendedName>
    <alternativeName>
        <fullName evidence="12">ATP synthase F1 sector gamma subunit</fullName>
    </alternativeName>
    <alternativeName>
        <fullName evidence="12">F-ATPase gamma subunit</fullName>
    </alternativeName>
</protein>
<evidence type="ECO:0000256" key="10">
    <source>
        <dbReference type="ARBA" id="ARBA00023196"/>
    </source>
</evidence>
<proteinExistence type="inferred from homology"/>
<dbReference type="GO" id="GO:0005524">
    <property type="term" value="F:ATP binding"/>
    <property type="evidence" value="ECO:0007669"/>
    <property type="project" value="UniProtKB-UniRule"/>
</dbReference>
<dbReference type="NCBIfam" id="TIGR01146">
    <property type="entry name" value="ATPsyn_F1gamma"/>
    <property type="match status" value="1"/>
</dbReference>
<dbReference type="PRINTS" id="PR00126">
    <property type="entry name" value="ATPASEGAMMA"/>
</dbReference>
<comment type="subunit">
    <text evidence="4 12">F-type ATPases have 2 components, CF(1) - the catalytic core - and CF(0) - the membrane proton channel. CF(1) has five subunits: alpha(3), beta(3), gamma(1), delta(1), epsilon(1). CF(0) has three main subunits: a, b and c.</text>
</comment>
<evidence type="ECO:0000256" key="3">
    <source>
        <dbReference type="ARBA" id="ARBA00007681"/>
    </source>
</evidence>
<dbReference type="EMBL" id="CAADFR010000044">
    <property type="protein sequence ID" value="VFK39598.1"/>
    <property type="molecule type" value="Genomic_DNA"/>
</dbReference>
<comment type="subcellular location">
    <subcellularLocation>
        <location evidence="12">Cell membrane</location>
        <topology evidence="12">Peripheral membrane protein</topology>
    </subcellularLocation>
    <subcellularLocation>
        <location evidence="2">Membrane</location>
        <topology evidence="2">Peripheral membrane protein</topology>
    </subcellularLocation>
</comment>
<dbReference type="Gene3D" id="1.10.287.80">
    <property type="entry name" value="ATP synthase, gamma subunit, helix hairpin domain"/>
    <property type="match status" value="1"/>
</dbReference>
<dbReference type="FunFam" id="1.10.287.80:FF:000005">
    <property type="entry name" value="ATP synthase gamma chain"/>
    <property type="match status" value="1"/>
</dbReference>
<evidence type="ECO:0000313" key="13">
    <source>
        <dbReference type="EMBL" id="VFK39598.1"/>
    </source>
</evidence>
<dbReference type="CDD" id="cd12151">
    <property type="entry name" value="F1-ATPase_gamma"/>
    <property type="match status" value="1"/>
</dbReference>
<evidence type="ECO:0000256" key="5">
    <source>
        <dbReference type="ARBA" id="ARBA00022448"/>
    </source>
</evidence>
<evidence type="ECO:0000256" key="2">
    <source>
        <dbReference type="ARBA" id="ARBA00004170"/>
    </source>
</evidence>
<reference evidence="13" key="1">
    <citation type="submission" date="2019-02" db="EMBL/GenBank/DDBJ databases">
        <authorList>
            <person name="Gruber-Vodicka R. H."/>
            <person name="Seah K. B. B."/>
        </authorList>
    </citation>
    <scope>NUCLEOTIDE SEQUENCE</scope>
    <source>
        <strain evidence="13">BECK_S1321</strain>
    </source>
</reference>
<dbReference type="GO" id="GO:0005886">
    <property type="term" value="C:plasma membrane"/>
    <property type="evidence" value="ECO:0007669"/>
    <property type="project" value="UniProtKB-SubCell"/>
</dbReference>
<dbReference type="GO" id="GO:0046933">
    <property type="term" value="F:proton-transporting ATP synthase activity, rotational mechanism"/>
    <property type="evidence" value="ECO:0007669"/>
    <property type="project" value="UniProtKB-UniRule"/>
</dbReference>
<keyword evidence="7 12" id="KW-0375">Hydrogen ion transport</keyword>
<keyword evidence="8 12" id="KW-0406">Ion transport</keyword>
<comment type="similarity">
    <text evidence="3 12">Belongs to the ATPase gamma chain family.</text>
</comment>
<comment type="function">
    <text evidence="1 12">Produces ATP from ADP in the presence of a proton gradient across the membrane. The gamma chain is believed to be important in regulating ATPase activity and the flow of protons through the CF(0) complex.</text>
</comment>
<gene>
    <name evidence="12" type="primary">atpG</name>
    <name evidence="13" type="ORF">BECKSD772F_GA0070984_10448</name>
</gene>
<dbReference type="AlphaFoldDB" id="A0A450YDH7"/>
<evidence type="ECO:0000256" key="9">
    <source>
        <dbReference type="ARBA" id="ARBA00023136"/>
    </source>
</evidence>
<dbReference type="GO" id="GO:0042777">
    <property type="term" value="P:proton motive force-driven plasma membrane ATP synthesis"/>
    <property type="evidence" value="ECO:0007669"/>
    <property type="project" value="UniProtKB-UniRule"/>
</dbReference>
<evidence type="ECO:0000256" key="7">
    <source>
        <dbReference type="ARBA" id="ARBA00022781"/>
    </source>
</evidence>
<evidence type="ECO:0000256" key="8">
    <source>
        <dbReference type="ARBA" id="ARBA00023065"/>
    </source>
</evidence>
<evidence type="ECO:0000256" key="12">
    <source>
        <dbReference type="HAMAP-Rule" id="MF_00815"/>
    </source>
</evidence>
<dbReference type="NCBIfam" id="NF004144">
    <property type="entry name" value="PRK05621.1-1"/>
    <property type="match status" value="1"/>
</dbReference>
<evidence type="ECO:0000256" key="11">
    <source>
        <dbReference type="ARBA" id="ARBA00023310"/>
    </source>
</evidence>
<organism evidence="13">
    <name type="scientific">Candidatus Kentrum sp. SD</name>
    <dbReference type="NCBI Taxonomy" id="2126332"/>
    <lineage>
        <taxon>Bacteria</taxon>
        <taxon>Pseudomonadati</taxon>
        <taxon>Pseudomonadota</taxon>
        <taxon>Gammaproteobacteria</taxon>
        <taxon>Candidatus Kentrum</taxon>
    </lineage>
</organism>
<keyword evidence="11 12" id="KW-0066">ATP synthesis</keyword>
<dbReference type="Pfam" id="PF00231">
    <property type="entry name" value="ATP-synt"/>
    <property type="match status" value="1"/>
</dbReference>
<dbReference type="Gene3D" id="3.40.1380.10">
    <property type="match status" value="1"/>
</dbReference>
<dbReference type="SUPFAM" id="SSF52943">
    <property type="entry name" value="ATP synthase (F1-ATPase), gamma subunit"/>
    <property type="match status" value="1"/>
</dbReference>
<name>A0A450YDH7_9GAMM</name>
<keyword evidence="6 12" id="KW-1003">Cell membrane</keyword>
<accession>A0A450YDH7</accession>
<keyword evidence="9 12" id="KW-0472">Membrane</keyword>
<keyword evidence="10 12" id="KW-0139">CF(1)</keyword>
<evidence type="ECO:0000256" key="1">
    <source>
        <dbReference type="ARBA" id="ARBA00003456"/>
    </source>
</evidence>
<dbReference type="HAMAP" id="MF_00815">
    <property type="entry name" value="ATP_synth_gamma_bact"/>
    <property type="match status" value="1"/>
</dbReference>
<evidence type="ECO:0000256" key="4">
    <source>
        <dbReference type="ARBA" id="ARBA00011648"/>
    </source>
</evidence>
<sequence length="291" mass="32419">MAGGKEIRTKIKSIQNTRKITCAMETVAASKMRKAQERMRAARPYADKIRTVIGNLANASMEYRHPFLVERDARRVGFIVISTDRGLCGGLNTNLFRTVLREMEQWHGRGVEADVCTIGAKSALFFKRFGGNIVAQASHLGDVPILEDLIGTIKVMVNAYGVDDGDRHRIDRLFIAFNQFVSSMTQKPTIEQLLPLKSSDAPELQHHWDYIYEPNPQEILDHLLDRYIESLVYRGVVENIASEQAARMVAMKAASDNAGSLINELQLAYNKARQASITQELSEIVAGAAAV</sequence>
<dbReference type="InterPro" id="IPR000131">
    <property type="entry name" value="ATP_synth_F1_gsu"/>
</dbReference>
<dbReference type="PANTHER" id="PTHR11693">
    <property type="entry name" value="ATP SYNTHASE GAMMA CHAIN"/>
    <property type="match status" value="1"/>
</dbReference>
<evidence type="ECO:0000256" key="6">
    <source>
        <dbReference type="ARBA" id="ARBA00022475"/>
    </source>
</evidence>
<dbReference type="GO" id="GO:0045259">
    <property type="term" value="C:proton-transporting ATP synthase complex"/>
    <property type="evidence" value="ECO:0007669"/>
    <property type="project" value="UniProtKB-KW"/>
</dbReference>
<dbReference type="PANTHER" id="PTHR11693:SF22">
    <property type="entry name" value="ATP SYNTHASE SUBUNIT GAMMA, MITOCHONDRIAL"/>
    <property type="match status" value="1"/>
</dbReference>
<keyword evidence="5 12" id="KW-0813">Transport</keyword>
<dbReference type="InterPro" id="IPR023632">
    <property type="entry name" value="ATP_synth_F1_gsu_CS"/>
</dbReference>